<feature type="transmembrane region" description="Helical" evidence="1">
    <location>
        <begin position="47"/>
        <end position="65"/>
    </location>
</feature>
<feature type="transmembrane region" description="Helical" evidence="1">
    <location>
        <begin position="185"/>
        <end position="205"/>
    </location>
</feature>
<protein>
    <submittedName>
        <fullName evidence="2">Uncharacterized protein</fullName>
    </submittedName>
</protein>
<evidence type="ECO:0000256" key="1">
    <source>
        <dbReference type="SAM" id="Phobius"/>
    </source>
</evidence>
<reference evidence="2 3" key="1">
    <citation type="submission" date="2020-10" db="EMBL/GenBank/DDBJ databases">
        <title>The genome sequence of Chitinilyticum litopenaei 4Y14.</title>
        <authorList>
            <person name="Liu Y."/>
        </authorList>
    </citation>
    <scope>NUCLEOTIDE SEQUENCE [LARGE SCALE GENOMIC DNA]</scope>
    <source>
        <strain evidence="2 3">4Y14</strain>
    </source>
</reference>
<dbReference type="EMBL" id="JADFUA010000001">
    <property type="protein sequence ID" value="MBE9608441.1"/>
    <property type="molecule type" value="Genomic_DNA"/>
</dbReference>
<organism evidence="2 3">
    <name type="scientific">Chitinilyticum piscinae</name>
    <dbReference type="NCBI Taxonomy" id="2866724"/>
    <lineage>
        <taxon>Bacteria</taxon>
        <taxon>Pseudomonadati</taxon>
        <taxon>Pseudomonadota</taxon>
        <taxon>Betaproteobacteria</taxon>
        <taxon>Neisseriales</taxon>
        <taxon>Chitinibacteraceae</taxon>
        <taxon>Chitinilyticum</taxon>
    </lineage>
</organism>
<keyword evidence="1" id="KW-1133">Transmembrane helix</keyword>
<feature type="transmembrane region" description="Helical" evidence="1">
    <location>
        <begin position="6"/>
        <end position="26"/>
    </location>
</feature>
<feature type="transmembrane region" description="Helical" evidence="1">
    <location>
        <begin position="77"/>
        <end position="95"/>
    </location>
</feature>
<sequence>MQAHPILSIYLYGWLLVCALALILACSQRRALARRHAGYMRFILQRWKWLSAALATTSFVLIAPYTGDPTWDYADALFMSVLTFLSAPWAVGILWRACRRQAVAMDVFLAVVCWLFSASWSYDGYLVLRDGDYPETWLSNLYLSSLLYCSAGILWNLCHDAGRGLHFAFVRPDWLASPAAPFSRLLWLALPLMLLAGAMIAYFPLTYL</sequence>
<name>A0A8J7K0V7_9NEIS</name>
<comment type="caution">
    <text evidence="2">The sequence shown here is derived from an EMBL/GenBank/DDBJ whole genome shotgun (WGS) entry which is preliminary data.</text>
</comment>
<evidence type="ECO:0000313" key="3">
    <source>
        <dbReference type="Proteomes" id="UP000604481"/>
    </source>
</evidence>
<dbReference type="AlphaFoldDB" id="A0A8J7K0V7"/>
<keyword evidence="3" id="KW-1185">Reference proteome</keyword>
<keyword evidence="1" id="KW-0472">Membrane</keyword>
<dbReference type="Proteomes" id="UP000604481">
    <property type="component" value="Unassembled WGS sequence"/>
</dbReference>
<keyword evidence="1" id="KW-0812">Transmembrane</keyword>
<dbReference type="RefSeq" id="WP_194114928.1">
    <property type="nucleotide sequence ID" value="NZ_JADFUA010000001.1"/>
</dbReference>
<evidence type="ECO:0000313" key="2">
    <source>
        <dbReference type="EMBL" id="MBE9608441.1"/>
    </source>
</evidence>
<accession>A0A8J7K0V7</accession>
<gene>
    <name evidence="2" type="ORF">INR99_03685</name>
</gene>
<feature type="transmembrane region" description="Helical" evidence="1">
    <location>
        <begin position="141"/>
        <end position="158"/>
    </location>
</feature>
<proteinExistence type="predicted"/>
<feature type="transmembrane region" description="Helical" evidence="1">
    <location>
        <begin position="102"/>
        <end position="121"/>
    </location>
</feature>